<dbReference type="AlphaFoldDB" id="A0A1H9TRW7"/>
<reference evidence="2" key="1">
    <citation type="submission" date="2016-10" db="EMBL/GenBank/DDBJ databases">
        <authorList>
            <person name="Varghese N."/>
            <person name="Submissions S."/>
        </authorList>
    </citation>
    <scope>NUCLEOTIDE SEQUENCE [LARGE SCALE GENOMIC DNA]</scope>
    <source>
        <strain evidence="2">S1b</strain>
    </source>
</reference>
<dbReference type="Proteomes" id="UP000182471">
    <property type="component" value="Unassembled WGS sequence"/>
</dbReference>
<name>A0A1H9TRW7_9FIRM</name>
<protein>
    <submittedName>
        <fullName evidence="1">Orotate phosphoribosyltransferase</fullName>
    </submittedName>
</protein>
<sequence length="221" mass="24995">MESERMEDRMVKFYSKESNRLALHAIPGHFATSTAHINFYVDVTSIKTRANEAMEAAKLFYSKIDTSVYIDTIICMDGTEVIGAFLSKELESRHFLSTNLHQTHYIITPEYNSNNQMIFRDNNKAAIENKHVVLLFANTTTGETIKKSLECVRYYGGIVENIMSVFGIIDNVEGIPVESLFGEDDVPGYAYYPAYPADACPFCKKKIKIDAMVNGFGYSKF</sequence>
<accession>A0A1H9TRW7</accession>
<evidence type="ECO:0000313" key="2">
    <source>
        <dbReference type="Proteomes" id="UP000182471"/>
    </source>
</evidence>
<dbReference type="InterPro" id="IPR029057">
    <property type="entry name" value="PRTase-like"/>
</dbReference>
<proteinExistence type="predicted"/>
<gene>
    <name evidence="1" type="ORF">SAMN02910429_01748</name>
</gene>
<dbReference type="SUPFAM" id="SSF53271">
    <property type="entry name" value="PRTase-like"/>
    <property type="match status" value="1"/>
</dbReference>
<dbReference type="EMBL" id="FOGW01000019">
    <property type="protein sequence ID" value="SER99965.1"/>
    <property type="molecule type" value="Genomic_DNA"/>
</dbReference>
<dbReference type="GO" id="GO:0016757">
    <property type="term" value="F:glycosyltransferase activity"/>
    <property type="evidence" value="ECO:0007669"/>
    <property type="project" value="UniProtKB-KW"/>
</dbReference>
<evidence type="ECO:0000313" key="1">
    <source>
        <dbReference type="EMBL" id="SER99965.1"/>
    </source>
</evidence>
<keyword evidence="1" id="KW-0328">Glycosyltransferase</keyword>
<keyword evidence="2" id="KW-1185">Reference proteome</keyword>
<keyword evidence="1" id="KW-0808">Transferase</keyword>
<dbReference type="Gene3D" id="3.40.50.2020">
    <property type="match status" value="1"/>
</dbReference>
<organism evidence="1 2">
    <name type="scientific">Lachnobacterium bovis</name>
    <dbReference type="NCBI Taxonomy" id="140626"/>
    <lineage>
        <taxon>Bacteria</taxon>
        <taxon>Bacillati</taxon>
        <taxon>Bacillota</taxon>
        <taxon>Clostridia</taxon>
        <taxon>Lachnospirales</taxon>
        <taxon>Lachnospiraceae</taxon>
        <taxon>Lachnobacterium</taxon>
    </lineage>
</organism>
<dbReference type="RefSeq" id="WP_022748373.1">
    <property type="nucleotide sequence ID" value="NZ_FOGW01000019.1"/>
</dbReference>